<evidence type="ECO:0000256" key="9">
    <source>
        <dbReference type="ARBA" id="ARBA00025687"/>
    </source>
</evidence>
<comment type="caution">
    <text evidence="12">The sequence shown here is derived from an EMBL/GenBank/DDBJ whole genome shotgun (WGS) entry which is preliminary data.</text>
</comment>
<sequence>MATEQTGPAAAFPTPPPFYHHFTKQNLARIRQIRREAGASATSDGQDESNRDIHVLSLPTELRYLIPPEPPGDNANYMSFGNDMTRNATDPTLADSKIEQLYPSDPSVRLNPQPYLLALARSMLTTFLSLTGILSENPELQEMKSLDLQAIVFNMHDLINQYRPHQARETLILMMEERVEQMRKEIRAVDEGQKKVQKLLQDLQTNGQAQALQEDDAGREKIGQDLDAKKRRARQSAAWAALEAEMG</sequence>
<keyword evidence="13" id="KW-1185">Reference proteome</keyword>
<dbReference type="Gene3D" id="6.10.140.1520">
    <property type="match status" value="1"/>
</dbReference>
<accession>A0AAI8Z4G3</accession>
<evidence type="ECO:0000256" key="11">
    <source>
        <dbReference type="SAM" id="MobiDB-lite"/>
    </source>
</evidence>
<keyword evidence="5 10" id="KW-0805">Transcription regulation</keyword>
<evidence type="ECO:0000256" key="10">
    <source>
        <dbReference type="RuleBase" id="RU364060"/>
    </source>
</evidence>
<proteinExistence type="inferred from homology"/>
<name>A0AAI8Z4G3_9PEZI</name>
<evidence type="ECO:0000313" key="12">
    <source>
        <dbReference type="EMBL" id="CAK4032339.1"/>
    </source>
</evidence>
<dbReference type="InterPro" id="IPR009244">
    <property type="entry name" value="Mediatior_Med7"/>
</dbReference>
<dbReference type="Gene3D" id="6.10.140.200">
    <property type="match status" value="1"/>
</dbReference>
<feature type="compositionally biased region" description="Basic and acidic residues" evidence="11">
    <location>
        <begin position="216"/>
        <end position="228"/>
    </location>
</feature>
<evidence type="ECO:0000256" key="1">
    <source>
        <dbReference type="ARBA" id="ARBA00004123"/>
    </source>
</evidence>
<dbReference type="SUPFAM" id="SSF140718">
    <property type="entry name" value="Mediator hinge subcomplex-like"/>
    <property type="match status" value="1"/>
</dbReference>
<keyword evidence="8 10" id="KW-0539">Nucleus</keyword>
<protein>
    <recommendedName>
        <fullName evidence="4 10">Mediator of RNA polymerase II transcription subunit 7</fullName>
    </recommendedName>
</protein>
<comment type="similarity">
    <text evidence="2 10">Belongs to the Mediator complex subunit 7 family.</text>
</comment>
<comment type="subunit">
    <text evidence="3 10">Component of the Mediator complex.</text>
</comment>
<reference evidence="12" key="1">
    <citation type="submission" date="2023-11" db="EMBL/GenBank/DDBJ databases">
        <authorList>
            <person name="Alioto T."/>
            <person name="Alioto T."/>
            <person name="Gomez Garrido J."/>
        </authorList>
    </citation>
    <scope>NUCLEOTIDE SEQUENCE</scope>
</reference>
<gene>
    <name evidence="12" type="ORF">LECACI_7A007497</name>
</gene>
<comment type="function">
    <text evidence="9">Component of the Mediator complex, a coactivator involved in the regulated transcription of nearly all RNA polymerase II-dependent genes. Mediator functions as a bridge to convey information from gene-specific regulatory proteins to the basal RNA polymerase II transcription machinery. Mediator is recruited to promoters by direct interactions with regulatory proteins and serves as a scaffold for the assembly of a functional preinitiation complex with RNA polymerase II and the general transcription factors.</text>
</comment>
<evidence type="ECO:0000256" key="4">
    <source>
        <dbReference type="ARBA" id="ARBA00020631"/>
    </source>
</evidence>
<evidence type="ECO:0000256" key="6">
    <source>
        <dbReference type="ARBA" id="ARBA00023159"/>
    </source>
</evidence>
<dbReference type="InterPro" id="IPR044888">
    <property type="entry name" value="Mediatior_Med7_sf"/>
</dbReference>
<dbReference type="GO" id="GO:0070847">
    <property type="term" value="C:core mediator complex"/>
    <property type="evidence" value="ECO:0007669"/>
    <property type="project" value="TreeGrafter"/>
</dbReference>
<dbReference type="Proteomes" id="UP001296104">
    <property type="component" value="Unassembled WGS sequence"/>
</dbReference>
<dbReference type="PANTHER" id="PTHR21428:SF11">
    <property type="entry name" value="MEDIATOR OF RNA POLYMERASE II TRANSCRIPTION SUBUNIT 7"/>
    <property type="match status" value="1"/>
</dbReference>
<feature type="region of interest" description="Disordered" evidence="11">
    <location>
        <begin position="205"/>
        <end position="229"/>
    </location>
</feature>
<keyword evidence="6 10" id="KW-0010">Activator</keyword>
<evidence type="ECO:0000256" key="3">
    <source>
        <dbReference type="ARBA" id="ARBA00011837"/>
    </source>
</evidence>
<dbReference type="GO" id="GO:0016592">
    <property type="term" value="C:mediator complex"/>
    <property type="evidence" value="ECO:0007669"/>
    <property type="project" value="InterPro"/>
</dbReference>
<keyword evidence="7 10" id="KW-0804">Transcription</keyword>
<evidence type="ECO:0000256" key="8">
    <source>
        <dbReference type="ARBA" id="ARBA00023242"/>
    </source>
</evidence>
<dbReference type="PANTHER" id="PTHR21428">
    <property type="entry name" value="MEDIATOR OF RNA POLYMERASE II TRANSCRIPTION SUBUNIT 7"/>
    <property type="match status" value="1"/>
</dbReference>
<dbReference type="EMBL" id="CAVMBE010000062">
    <property type="protein sequence ID" value="CAK4032339.1"/>
    <property type="molecule type" value="Genomic_DNA"/>
</dbReference>
<evidence type="ECO:0000313" key="13">
    <source>
        <dbReference type="Proteomes" id="UP001296104"/>
    </source>
</evidence>
<organism evidence="12 13">
    <name type="scientific">Lecanosticta acicola</name>
    <dbReference type="NCBI Taxonomy" id="111012"/>
    <lineage>
        <taxon>Eukaryota</taxon>
        <taxon>Fungi</taxon>
        <taxon>Dikarya</taxon>
        <taxon>Ascomycota</taxon>
        <taxon>Pezizomycotina</taxon>
        <taxon>Dothideomycetes</taxon>
        <taxon>Dothideomycetidae</taxon>
        <taxon>Mycosphaerellales</taxon>
        <taxon>Mycosphaerellaceae</taxon>
        <taxon>Lecanosticta</taxon>
    </lineage>
</organism>
<evidence type="ECO:0000256" key="5">
    <source>
        <dbReference type="ARBA" id="ARBA00023015"/>
    </source>
</evidence>
<dbReference type="Pfam" id="PF05983">
    <property type="entry name" value="Med7"/>
    <property type="match status" value="1"/>
</dbReference>
<comment type="subcellular location">
    <subcellularLocation>
        <location evidence="1 10">Nucleus</location>
    </subcellularLocation>
</comment>
<dbReference type="AlphaFoldDB" id="A0AAI8Z4G3"/>
<dbReference type="InterPro" id="IPR037212">
    <property type="entry name" value="Med7/Med21-like"/>
</dbReference>
<dbReference type="GO" id="GO:0006357">
    <property type="term" value="P:regulation of transcription by RNA polymerase II"/>
    <property type="evidence" value="ECO:0007669"/>
    <property type="project" value="InterPro"/>
</dbReference>
<evidence type="ECO:0000256" key="2">
    <source>
        <dbReference type="ARBA" id="ARBA00009994"/>
    </source>
</evidence>
<evidence type="ECO:0000256" key="7">
    <source>
        <dbReference type="ARBA" id="ARBA00023163"/>
    </source>
</evidence>
<dbReference type="GO" id="GO:0003712">
    <property type="term" value="F:transcription coregulator activity"/>
    <property type="evidence" value="ECO:0007669"/>
    <property type="project" value="InterPro"/>
</dbReference>